<dbReference type="EMBL" id="FOSQ01000031">
    <property type="protein sequence ID" value="SFL16414.1"/>
    <property type="molecule type" value="Genomic_DNA"/>
</dbReference>
<evidence type="ECO:0000256" key="1">
    <source>
        <dbReference type="SAM" id="Phobius"/>
    </source>
</evidence>
<feature type="transmembrane region" description="Helical" evidence="1">
    <location>
        <begin position="74"/>
        <end position="93"/>
    </location>
</feature>
<keyword evidence="1" id="KW-1133">Transmembrane helix</keyword>
<name>A0A1I4FER4_9PROT</name>
<dbReference type="OrthoDB" id="7272344at2"/>
<protein>
    <submittedName>
        <fullName evidence="2">Uncharacterized protein</fullName>
    </submittedName>
</protein>
<evidence type="ECO:0000313" key="3">
    <source>
        <dbReference type="Proteomes" id="UP000199473"/>
    </source>
</evidence>
<gene>
    <name evidence="2" type="ORF">SAMN02745775_13110</name>
</gene>
<dbReference type="Proteomes" id="UP000199473">
    <property type="component" value="Unassembled WGS sequence"/>
</dbReference>
<proteinExistence type="predicted"/>
<dbReference type="Pfam" id="PF20134">
    <property type="entry name" value="DUF6524"/>
    <property type="match status" value="1"/>
</dbReference>
<keyword evidence="1" id="KW-0812">Transmembrane</keyword>
<feature type="transmembrane region" description="Helical" evidence="1">
    <location>
        <begin position="43"/>
        <end position="62"/>
    </location>
</feature>
<dbReference type="RefSeq" id="WP_092963601.1">
    <property type="nucleotide sequence ID" value="NZ_FOSQ01000031.1"/>
</dbReference>
<dbReference type="InterPro" id="IPR045387">
    <property type="entry name" value="DUF6524"/>
</dbReference>
<keyword evidence="1" id="KW-0472">Membrane</keyword>
<reference evidence="2 3" key="1">
    <citation type="submission" date="2016-10" db="EMBL/GenBank/DDBJ databases">
        <authorList>
            <person name="de Groot N.N."/>
        </authorList>
    </citation>
    <scope>NUCLEOTIDE SEQUENCE [LARGE SCALE GENOMIC DNA]</scope>
    <source>
        <strain evidence="2 3">DSM 19981</strain>
    </source>
</reference>
<accession>A0A1I4FER4</accession>
<feature type="transmembrane region" description="Helical" evidence="1">
    <location>
        <begin position="99"/>
        <end position="120"/>
    </location>
</feature>
<organism evidence="2 3">
    <name type="scientific">Falsiroseomonas stagni DSM 19981</name>
    <dbReference type="NCBI Taxonomy" id="1123062"/>
    <lineage>
        <taxon>Bacteria</taxon>
        <taxon>Pseudomonadati</taxon>
        <taxon>Pseudomonadota</taxon>
        <taxon>Alphaproteobacteria</taxon>
        <taxon>Acetobacterales</taxon>
        <taxon>Roseomonadaceae</taxon>
        <taxon>Falsiroseomonas</taxon>
    </lineage>
</organism>
<sequence>MNARHFDGKAVVARGLLSLAAVFGVYNPSGRSYLHWVFSGFDWIWLKIAVGALLYAILAILWQTTRSVLGRAGVVLVIIFWLAATMAASRFLGPTRFDLTVLSVWGLIAVAAVFTAGLSYPHLHHRLGGIVHTEEVQK</sequence>
<keyword evidence="3" id="KW-1185">Reference proteome</keyword>
<dbReference type="STRING" id="1123062.SAMN02745775_13110"/>
<evidence type="ECO:0000313" key="2">
    <source>
        <dbReference type="EMBL" id="SFL16414.1"/>
    </source>
</evidence>
<dbReference type="AlphaFoldDB" id="A0A1I4FER4"/>